<sequence>MTISVSYDSGLGSFTVGEYLSAWALGFATAGHGSSNTGGFSNGSLSGDQYATHGANSSDYAFIADSDTSNGLHYVFNPALPASSNQNHFLWGELDNVQLGTGLGGGGGSDFSLTDFKVAFNGLDLSAASDAGRVGNEVQSVIYGLMQGNTSALETVLTDLLGSIGEGLDSTFDDIAAAVASHSASAATTEVALVGVQDVAQDWALAA</sequence>
<protein>
    <submittedName>
        <fullName evidence="1">Hemophore HasA</fullName>
    </submittedName>
</protein>
<dbReference type="EMBL" id="LR700647">
    <property type="protein sequence ID" value="VVM15824.1"/>
    <property type="molecule type" value="Genomic_DNA"/>
</dbReference>
<gene>
    <name evidence="1" type="primary">hasA</name>
    <name evidence="1" type="ORF">PS683_04145</name>
</gene>
<dbReference type="Gene3D" id="3.30.1500.10">
    <property type="entry name" value="Haem-binding HasA"/>
    <property type="match status" value="1"/>
</dbReference>
<dbReference type="InterPro" id="IPR036912">
    <property type="entry name" value="HasA_haem-bd_sf"/>
</dbReference>
<dbReference type="Pfam" id="PF06438">
    <property type="entry name" value="HasA"/>
    <property type="match status" value="1"/>
</dbReference>
<organism evidence="1">
    <name type="scientific">Pseudomonas fluorescens</name>
    <dbReference type="NCBI Taxonomy" id="294"/>
    <lineage>
        <taxon>Bacteria</taxon>
        <taxon>Pseudomonadati</taxon>
        <taxon>Pseudomonadota</taxon>
        <taxon>Gammaproteobacteria</taxon>
        <taxon>Pseudomonadales</taxon>
        <taxon>Pseudomonadaceae</taxon>
        <taxon>Pseudomonas</taxon>
    </lineage>
</organism>
<dbReference type="AlphaFoldDB" id="A0A5E6VG72"/>
<dbReference type="PIRSF" id="PIRSF019876">
    <property type="entry name" value="HasA"/>
    <property type="match status" value="1"/>
</dbReference>
<name>A0A5E6VG72_PSEFL</name>
<reference evidence="1" key="1">
    <citation type="submission" date="2019-09" db="EMBL/GenBank/DDBJ databases">
        <authorList>
            <person name="Chandra G."/>
            <person name="Truman W A."/>
        </authorList>
    </citation>
    <scope>NUCLEOTIDE SEQUENCE</scope>
    <source>
        <strain evidence="1">PS683</strain>
    </source>
</reference>
<dbReference type="InterPro" id="IPR010495">
    <property type="entry name" value="HasA_haem-bd"/>
</dbReference>
<accession>A0A5E6VG72</accession>
<evidence type="ECO:0000313" key="1">
    <source>
        <dbReference type="EMBL" id="VVM15824.1"/>
    </source>
</evidence>
<dbReference type="SUPFAM" id="SSF54621">
    <property type="entry name" value="Heme-binding protein A (HasA)"/>
    <property type="match status" value="1"/>
</dbReference>
<proteinExistence type="predicted"/>